<gene>
    <name evidence="2" type="ORF">IW256_006255</name>
</gene>
<evidence type="ECO:0000259" key="1">
    <source>
        <dbReference type="Pfam" id="PF01872"/>
    </source>
</evidence>
<dbReference type="AlphaFoldDB" id="A0A931DQG9"/>
<dbReference type="InterPro" id="IPR002734">
    <property type="entry name" value="RibDG_C"/>
</dbReference>
<protein>
    <submittedName>
        <fullName evidence="2">Dihydrofolate reductase</fullName>
    </submittedName>
</protein>
<comment type="caution">
    <text evidence="2">The sequence shown here is derived from an EMBL/GenBank/DDBJ whole genome shotgun (WGS) entry which is preliminary data.</text>
</comment>
<evidence type="ECO:0000313" key="2">
    <source>
        <dbReference type="EMBL" id="MBG6092142.1"/>
    </source>
</evidence>
<evidence type="ECO:0000313" key="3">
    <source>
        <dbReference type="Proteomes" id="UP000614047"/>
    </source>
</evidence>
<dbReference type="EMBL" id="JADOUA010000001">
    <property type="protein sequence ID" value="MBG6092142.1"/>
    <property type="molecule type" value="Genomic_DNA"/>
</dbReference>
<dbReference type="PANTHER" id="PTHR38011">
    <property type="entry name" value="DIHYDROFOLATE REDUCTASE FAMILY PROTEIN (AFU_ORTHOLOGUE AFUA_8G06820)"/>
    <property type="match status" value="1"/>
</dbReference>
<dbReference type="Gene3D" id="3.40.430.10">
    <property type="entry name" value="Dihydrofolate Reductase, subunit A"/>
    <property type="match status" value="1"/>
</dbReference>
<reference evidence="2" key="1">
    <citation type="submission" date="2020-11" db="EMBL/GenBank/DDBJ databases">
        <title>Sequencing the genomes of 1000 actinobacteria strains.</title>
        <authorList>
            <person name="Klenk H.-P."/>
        </authorList>
    </citation>
    <scope>NUCLEOTIDE SEQUENCE</scope>
    <source>
        <strain evidence="2">DSM 43175</strain>
    </source>
</reference>
<dbReference type="InterPro" id="IPR024072">
    <property type="entry name" value="DHFR-like_dom_sf"/>
</dbReference>
<dbReference type="GO" id="GO:0009231">
    <property type="term" value="P:riboflavin biosynthetic process"/>
    <property type="evidence" value="ECO:0007669"/>
    <property type="project" value="InterPro"/>
</dbReference>
<dbReference type="RefSeq" id="WP_197014366.1">
    <property type="nucleotide sequence ID" value="NZ_BAABES010000033.1"/>
</dbReference>
<keyword evidence="3" id="KW-1185">Reference proteome</keyword>
<dbReference type="GO" id="GO:0008703">
    <property type="term" value="F:5-amino-6-(5-phosphoribosylamino)uracil reductase activity"/>
    <property type="evidence" value="ECO:0007669"/>
    <property type="project" value="InterPro"/>
</dbReference>
<dbReference type="Proteomes" id="UP000614047">
    <property type="component" value="Unassembled WGS sequence"/>
</dbReference>
<sequence length="188" mass="20561">MRKLVHFVHISLDGFIDGPNGEFDWTIMGGELSAYSLALVGEADAFLYGRPVWDMMSSYWPNAESMSDHEHDLAFAPLWRKTPKVVFSRTLQEADWNTSVIGGNLAEEVTALKEGPGGDMILMGGSALPGILAEADLIDEYHVVVHPVVLGGGKPLLGHPARRLGLDLVESRSFDGQTTLLRYRPKSA</sequence>
<dbReference type="Pfam" id="PF01872">
    <property type="entry name" value="RibD_C"/>
    <property type="match status" value="1"/>
</dbReference>
<dbReference type="PANTHER" id="PTHR38011:SF11">
    <property type="entry name" value="2,5-DIAMINO-6-RIBOSYLAMINO-4(3H)-PYRIMIDINONE 5'-PHOSPHATE REDUCTASE"/>
    <property type="match status" value="1"/>
</dbReference>
<feature type="domain" description="Bacterial bifunctional deaminase-reductase C-terminal" evidence="1">
    <location>
        <begin position="3"/>
        <end position="178"/>
    </location>
</feature>
<organism evidence="2 3">
    <name type="scientific">Actinomadura viridis</name>
    <dbReference type="NCBI Taxonomy" id="58110"/>
    <lineage>
        <taxon>Bacteria</taxon>
        <taxon>Bacillati</taxon>
        <taxon>Actinomycetota</taxon>
        <taxon>Actinomycetes</taxon>
        <taxon>Streptosporangiales</taxon>
        <taxon>Thermomonosporaceae</taxon>
        <taxon>Actinomadura</taxon>
    </lineage>
</organism>
<name>A0A931DQG9_9ACTN</name>
<accession>A0A931DQG9</accession>
<proteinExistence type="predicted"/>
<dbReference type="SUPFAM" id="SSF53597">
    <property type="entry name" value="Dihydrofolate reductase-like"/>
    <property type="match status" value="1"/>
</dbReference>
<dbReference type="InterPro" id="IPR050765">
    <property type="entry name" value="Riboflavin_Biosynth_HTPR"/>
</dbReference>